<dbReference type="EMBL" id="CP001804">
    <property type="protein sequence ID" value="ACY14833.1"/>
    <property type="molecule type" value="Genomic_DNA"/>
</dbReference>
<sequence length="146" mass="16103">MLGMPGLTLTDDEQTVILYGNTLFELPLFAATSGSPKGEFTVPGGANRLRAIESPEPRPDAALLWSSRSSKPYAGKGWQVLVVRDDHIEVVAEDQDGIPPTAGVWAGDEILLAPHDTASHVWDERERWSETFKRYYGLAERQLAQP</sequence>
<evidence type="ECO:0000313" key="2">
    <source>
        <dbReference type="Proteomes" id="UP000001880"/>
    </source>
</evidence>
<organism evidence="1 2">
    <name type="scientific">Haliangium ochraceum (strain DSM 14365 / JCM 11303 / SMP-2)</name>
    <dbReference type="NCBI Taxonomy" id="502025"/>
    <lineage>
        <taxon>Bacteria</taxon>
        <taxon>Pseudomonadati</taxon>
        <taxon>Myxococcota</taxon>
        <taxon>Polyangia</taxon>
        <taxon>Haliangiales</taxon>
        <taxon>Kofleriaceae</taxon>
        <taxon>Haliangium</taxon>
    </lineage>
</organism>
<dbReference type="Proteomes" id="UP000001880">
    <property type="component" value="Chromosome"/>
</dbReference>
<keyword evidence="2" id="KW-1185">Reference proteome</keyword>
<name>D0LI04_HALO1</name>
<reference evidence="1 2" key="1">
    <citation type="journal article" date="2010" name="Stand. Genomic Sci.">
        <title>Complete genome sequence of Haliangium ochraceum type strain (SMP-2).</title>
        <authorList>
            <consortium name="US DOE Joint Genome Institute (JGI-PGF)"/>
            <person name="Ivanova N."/>
            <person name="Daum C."/>
            <person name="Lang E."/>
            <person name="Abt B."/>
            <person name="Kopitz M."/>
            <person name="Saunders E."/>
            <person name="Lapidus A."/>
            <person name="Lucas S."/>
            <person name="Glavina Del Rio T."/>
            <person name="Nolan M."/>
            <person name="Tice H."/>
            <person name="Copeland A."/>
            <person name="Cheng J.F."/>
            <person name="Chen F."/>
            <person name="Bruce D."/>
            <person name="Goodwin L."/>
            <person name="Pitluck S."/>
            <person name="Mavromatis K."/>
            <person name="Pati A."/>
            <person name="Mikhailova N."/>
            <person name="Chen A."/>
            <person name="Palaniappan K."/>
            <person name="Land M."/>
            <person name="Hauser L."/>
            <person name="Chang Y.J."/>
            <person name="Jeffries C.D."/>
            <person name="Detter J.C."/>
            <person name="Brettin T."/>
            <person name="Rohde M."/>
            <person name="Goker M."/>
            <person name="Bristow J."/>
            <person name="Markowitz V."/>
            <person name="Eisen J.A."/>
            <person name="Hugenholtz P."/>
            <person name="Kyrpides N.C."/>
            <person name="Klenk H.P."/>
        </authorList>
    </citation>
    <scope>NUCLEOTIDE SEQUENCE [LARGE SCALE GENOMIC DNA]</scope>
    <source>
        <strain evidence="2">DSM 14365 / CIP 107738 / JCM 11303 / AJ 13395 / SMP-2</strain>
    </source>
</reference>
<dbReference type="HOGENOM" id="CLU_1774834_0_0_7"/>
<dbReference type="STRING" id="502025.Hoch_2290"/>
<dbReference type="AlphaFoldDB" id="D0LI04"/>
<gene>
    <name evidence="1" type="ordered locus">Hoch_2290</name>
</gene>
<evidence type="ECO:0000313" key="1">
    <source>
        <dbReference type="EMBL" id="ACY14833.1"/>
    </source>
</evidence>
<proteinExistence type="predicted"/>
<protein>
    <submittedName>
        <fullName evidence="1">Uncharacterized protein</fullName>
    </submittedName>
</protein>
<dbReference type="KEGG" id="hoh:Hoch_2290"/>
<accession>D0LI04</accession>